<keyword evidence="9" id="KW-1185">Reference proteome</keyword>
<dbReference type="SUPFAM" id="SSF101941">
    <property type="entry name" value="NAC domain"/>
    <property type="match status" value="1"/>
</dbReference>
<evidence type="ECO:0000256" key="2">
    <source>
        <dbReference type="ARBA" id="ARBA00023015"/>
    </source>
</evidence>
<evidence type="ECO:0000313" key="8">
    <source>
        <dbReference type="EMBL" id="KAJ4832074.1"/>
    </source>
</evidence>
<dbReference type="InterPro" id="IPR036093">
    <property type="entry name" value="NAC_dom_sf"/>
</dbReference>
<proteinExistence type="predicted"/>
<protein>
    <recommendedName>
        <fullName evidence="7">NAC domain-containing protein</fullName>
    </recommendedName>
</protein>
<dbReference type="OrthoDB" id="774757at2759"/>
<keyword evidence="4" id="KW-0804">Transcription</keyword>
<gene>
    <name evidence="8" type="ORF">Tsubulata_051068</name>
</gene>
<dbReference type="PANTHER" id="PTHR31989">
    <property type="entry name" value="NAC DOMAIN-CONTAINING PROTEIN 82-RELATED"/>
    <property type="match status" value="1"/>
</dbReference>
<organism evidence="8 9">
    <name type="scientific">Turnera subulata</name>
    <dbReference type="NCBI Taxonomy" id="218843"/>
    <lineage>
        <taxon>Eukaryota</taxon>
        <taxon>Viridiplantae</taxon>
        <taxon>Streptophyta</taxon>
        <taxon>Embryophyta</taxon>
        <taxon>Tracheophyta</taxon>
        <taxon>Spermatophyta</taxon>
        <taxon>Magnoliopsida</taxon>
        <taxon>eudicotyledons</taxon>
        <taxon>Gunneridae</taxon>
        <taxon>Pentapetalae</taxon>
        <taxon>rosids</taxon>
        <taxon>fabids</taxon>
        <taxon>Malpighiales</taxon>
        <taxon>Passifloraceae</taxon>
        <taxon>Turnera</taxon>
    </lineage>
</organism>
<evidence type="ECO:0000256" key="5">
    <source>
        <dbReference type="ARBA" id="ARBA00023242"/>
    </source>
</evidence>
<evidence type="ECO:0000256" key="1">
    <source>
        <dbReference type="ARBA" id="ARBA00004123"/>
    </source>
</evidence>
<dbReference type="Proteomes" id="UP001141552">
    <property type="component" value="Unassembled WGS sequence"/>
</dbReference>
<feature type="region of interest" description="Disordered" evidence="6">
    <location>
        <begin position="345"/>
        <end position="367"/>
    </location>
</feature>
<evidence type="ECO:0000256" key="3">
    <source>
        <dbReference type="ARBA" id="ARBA00023125"/>
    </source>
</evidence>
<keyword evidence="5" id="KW-0539">Nucleus</keyword>
<comment type="caution">
    <text evidence="8">The sequence shown here is derived from an EMBL/GenBank/DDBJ whole genome shotgun (WGS) entry which is preliminary data.</text>
</comment>
<dbReference type="InterPro" id="IPR003441">
    <property type="entry name" value="NAC-dom"/>
</dbReference>
<reference evidence="8" key="2">
    <citation type="journal article" date="2023" name="Plants (Basel)">
        <title>Annotation of the Turnera subulata (Passifloraceae) Draft Genome Reveals the S-Locus Evolved after the Divergence of Turneroideae from Passifloroideae in a Stepwise Manner.</title>
        <authorList>
            <person name="Henning P.M."/>
            <person name="Roalson E.H."/>
            <person name="Mir W."/>
            <person name="McCubbin A.G."/>
            <person name="Shore J.S."/>
        </authorList>
    </citation>
    <scope>NUCLEOTIDE SEQUENCE</scope>
    <source>
        <strain evidence="8">F60SS</strain>
    </source>
</reference>
<dbReference type="AlphaFoldDB" id="A0A9Q0FJV3"/>
<evidence type="ECO:0000259" key="7">
    <source>
        <dbReference type="PROSITE" id="PS51005"/>
    </source>
</evidence>
<name>A0A9Q0FJV3_9ROSI</name>
<accession>A0A9Q0FJV3</accession>
<evidence type="ECO:0000256" key="4">
    <source>
        <dbReference type="ARBA" id="ARBA00023163"/>
    </source>
</evidence>
<feature type="domain" description="NAC" evidence="7">
    <location>
        <begin position="6"/>
        <end position="154"/>
    </location>
</feature>
<dbReference type="Gene3D" id="2.170.150.80">
    <property type="entry name" value="NAC domain"/>
    <property type="match status" value="1"/>
</dbReference>
<feature type="region of interest" description="Disordered" evidence="6">
    <location>
        <begin position="453"/>
        <end position="498"/>
    </location>
</feature>
<reference evidence="8" key="1">
    <citation type="submission" date="2022-02" db="EMBL/GenBank/DDBJ databases">
        <authorList>
            <person name="Henning P.M."/>
            <person name="McCubbin A.G."/>
            <person name="Shore J.S."/>
        </authorList>
    </citation>
    <scope>NUCLEOTIDE SEQUENCE</scope>
    <source>
        <strain evidence="8">F60SS</strain>
        <tissue evidence="8">Leaves</tissue>
    </source>
</reference>
<evidence type="ECO:0000256" key="6">
    <source>
        <dbReference type="SAM" id="MobiDB-lite"/>
    </source>
</evidence>
<dbReference type="GO" id="GO:0005634">
    <property type="term" value="C:nucleus"/>
    <property type="evidence" value="ECO:0007669"/>
    <property type="project" value="UniProtKB-SubCell"/>
</dbReference>
<dbReference type="EMBL" id="JAKUCV010005212">
    <property type="protein sequence ID" value="KAJ4832074.1"/>
    <property type="molecule type" value="Genomic_DNA"/>
</dbReference>
<feature type="region of interest" description="Disordered" evidence="6">
    <location>
        <begin position="157"/>
        <end position="246"/>
    </location>
</feature>
<keyword evidence="2" id="KW-0805">Transcription regulation</keyword>
<sequence>MEKIAVPVGYKFVPTDEQLAGHYLYRKITGTMSVMDGLIVGECDLYGEEEPWEIWQRFGGRDQDDLYLFTKLKRVCSGGSQVVRKVGREGGNWHGEQAGVHFAVGGGRMTGYRKRLVYRNPNPGQHHSSWLMMEYSLTVEGHNSDYVLCRIRKNNVPQTKISSRSRRATSTTTTPHKGGSHDDSDDGSGAESSSSSSSKRRKRRVDHHQSSECQGKNIVGEAPQQQANHTHAGHQHQSSLLHPHPHPERDVAAAIINPPLEHSKIQPHPQPGLGQTVVQQRNHLPALNIDKHPWIQGSQSRAGQRVMQQWNQLPTLNIDKHPWVQDPQSRAGQNVLMQPWKQVPTLLDPNKHPKIQDHQSGSGRRIMPPWMQGPTLDLNKLPNMQDQQPGPSRRLTRPWEQIPIVKVQRGMQPPWEVKIADIVKGPISHDQQPQGQGAGRGVLQPWRAAVGAINPPKHSKTTQDHREPGTGQSSSSERPETALTCEEAEVVEPDRLSPTPRRIDLGQLCTQLDATKSCNIDVQIGPLRITIQENKESTGKSSNLDRPHTECADCCLTQ</sequence>
<evidence type="ECO:0000313" key="9">
    <source>
        <dbReference type="Proteomes" id="UP001141552"/>
    </source>
</evidence>
<comment type="subcellular location">
    <subcellularLocation>
        <location evidence="1">Nucleus</location>
    </subcellularLocation>
</comment>
<keyword evidence="3" id="KW-0238">DNA-binding</keyword>
<dbReference type="GO" id="GO:0003677">
    <property type="term" value="F:DNA binding"/>
    <property type="evidence" value="ECO:0007669"/>
    <property type="project" value="UniProtKB-KW"/>
</dbReference>
<dbReference type="PROSITE" id="PS51005">
    <property type="entry name" value="NAC"/>
    <property type="match status" value="1"/>
</dbReference>
<dbReference type="Pfam" id="PF02365">
    <property type="entry name" value="NAM"/>
    <property type="match status" value="1"/>
</dbReference>
<dbReference type="GO" id="GO:0006355">
    <property type="term" value="P:regulation of DNA-templated transcription"/>
    <property type="evidence" value="ECO:0007669"/>
    <property type="project" value="InterPro"/>
</dbReference>